<evidence type="ECO:0000256" key="1">
    <source>
        <dbReference type="SAM" id="MobiDB-lite"/>
    </source>
</evidence>
<dbReference type="Gene3D" id="1.10.30.50">
    <property type="match status" value="1"/>
</dbReference>
<name>A0ABY5Z771_9ACTN</name>
<dbReference type="SMART" id="SM00507">
    <property type="entry name" value="HNHc"/>
    <property type="match status" value="1"/>
</dbReference>
<dbReference type="Proteomes" id="UP001058271">
    <property type="component" value="Chromosome"/>
</dbReference>
<keyword evidence="4" id="KW-1185">Reference proteome</keyword>
<protein>
    <submittedName>
        <fullName evidence="3">HNH endonuclease</fullName>
    </submittedName>
</protein>
<dbReference type="RefSeq" id="WP_260726861.1">
    <property type="nucleotide sequence ID" value="NZ_BAAABS010000070.1"/>
</dbReference>
<feature type="region of interest" description="Disordered" evidence="1">
    <location>
        <begin position="1"/>
        <end position="20"/>
    </location>
</feature>
<organism evidence="3 4">
    <name type="scientific">Dactylosporangium roseum</name>
    <dbReference type="NCBI Taxonomy" id="47989"/>
    <lineage>
        <taxon>Bacteria</taxon>
        <taxon>Bacillati</taxon>
        <taxon>Actinomycetota</taxon>
        <taxon>Actinomycetes</taxon>
        <taxon>Micromonosporales</taxon>
        <taxon>Micromonosporaceae</taxon>
        <taxon>Dactylosporangium</taxon>
    </lineage>
</organism>
<dbReference type="CDD" id="cd00085">
    <property type="entry name" value="HNHc"/>
    <property type="match status" value="1"/>
</dbReference>
<dbReference type="InterPro" id="IPR002711">
    <property type="entry name" value="HNH"/>
</dbReference>
<dbReference type="InterPro" id="IPR052892">
    <property type="entry name" value="NA-targeting_endonuclease"/>
</dbReference>
<dbReference type="PANTHER" id="PTHR33877:SF2">
    <property type="entry name" value="OS07G0170200 PROTEIN"/>
    <property type="match status" value="1"/>
</dbReference>
<evidence type="ECO:0000259" key="2">
    <source>
        <dbReference type="SMART" id="SM00507"/>
    </source>
</evidence>
<gene>
    <name evidence="3" type="ORF">Drose_04265</name>
</gene>
<feature type="compositionally biased region" description="Basic and acidic residues" evidence="1">
    <location>
        <begin position="1"/>
        <end position="17"/>
    </location>
</feature>
<keyword evidence="3" id="KW-0540">Nuclease</keyword>
<dbReference type="EMBL" id="CP073721">
    <property type="protein sequence ID" value="UWZ37504.1"/>
    <property type="molecule type" value="Genomic_DNA"/>
</dbReference>
<dbReference type="InterPro" id="IPR003615">
    <property type="entry name" value="HNH_nuc"/>
</dbReference>
<dbReference type="Pfam" id="PF01844">
    <property type="entry name" value="HNH"/>
    <property type="match status" value="1"/>
</dbReference>
<feature type="domain" description="HNH nuclease" evidence="2">
    <location>
        <begin position="116"/>
        <end position="176"/>
    </location>
</feature>
<dbReference type="PANTHER" id="PTHR33877">
    <property type="entry name" value="SLL1193 PROTEIN"/>
    <property type="match status" value="1"/>
</dbReference>
<proteinExistence type="predicted"/>
<accession>A0ABY5Z771</accession>
<keyword evidence="3" id="KW-0378">Hydrolase</keyword>
<keyword evidence="3" id="KW-0255">Endonuclease</keyword>
<evidence type="ECO:0000313" key="4">
    <source>
        <dbReference type="Proteomes" id="UP001058271"/>
    </source>
</evidence>
<evidence type="ECO:0000313" key="3">
    <source>
        <dbReference type="EMBL" id="UWZ37504.1"/>
    </source>
</evidence>
<sequence>MGLPHIRENTMRTKADSPTKNCTTPGCTHALRARGLCGSHYNQRYQPNRHRRNPTACVVCGAGITRQTDASRQHVCSITCRTLLQHGTPAEVGTYDWATDAARRARLAGAVVVEVFDRLDVFERDEWTCRICHASVDRDASPFDPDSPTVDHVTPLSRGGEHSLANVQCAHLRCNSSKQDEIKSDAA</sequence>
<reference evidence="3" key="1">
    <citation type="submission" date="2021-04" db="EMBL/GenBank/DDBJ databases">
        <title>Biosynthetic gene clusters of Dactylosporangioum roseum.</title>
        <authorList>
            <person name="Hartkoorn R.C."/>
            <person name="Beaudoing E."/>
            <person name="Hot D."/>
            <person name="Moureu S."/>
        </authorList>
    </citation>
    <scope>NUCLEOTIDE SEQUENCE</scope>
    <source>
        <strain evidence="3">NRRL B-16295</strain>
    </source>
</reference>
<dbReference type="GO" id="GO:0004519">
    <property type="term" value="F:endonuclease activity"/>
    <property type="evidence" value="ECO:0007669"/>
    <property type="project" value="UniProtKB-KW"/>
</dbReference>